<evidence type="ECO:0000256" key="13">
    <source>
        <dbReference type="SAM" id="Phobius"/>
    </source>
</evidence>
<sequence>MGALAEQIPHLNWLLTAGYVVYLLAMAGWIVLQKREPVATLSWILGLALLPVLGFVVYYVFGPQRIRRQRLKRLRSRAALRSQRARIAGAVPATPAEHLSRLAEAATGFPPSTCTSADLLVGGAATFDALLAAVATAEHHIHLEYYIFEPDRTGTALRDALVARARAGVRVRLLLDALGAARLSRRFLAPLREAGAEVVWFHPLRLRRVRRPTLNLRTHRKLVVIDGRLAFTGGINITDEQDERLSTRAHFDLHLKLAGEVVAWLQLAFLEDWHYATGIALSDERLWPTLPRGDIAAQVLPSGPHNRWEPVHRLHVEAIHQANARVWLVTPYFVPGEAALFALTSAAMRGLDVRLLVPERSDSRVVTAAARSYFDELLAAGVRIYEYRPRLMHAKALLVDEDIALLGSANFDHRSFRLNFELCMLLRDRDFAGRLAAACEAIFAQTRHVRRRPRPPRFPQRLFEATARLLSPLL</sequence>
<evidence type="ECO:0000256" key="12">
    <source>
        <dbReference type="NCBIfam" id="TIGR04265"/>
    </source>
</evidence>
<keyword evidence="16" id="KW-1185">Reference proteome</keyword>
<protein>
    <recommendedName>
        <fullName evidence="12">Cardiolipin synthase</fullName>
        <ecNumber evidence="12">2.7.8.-</ecNumber>
    </recommendedName>
</protein>
<dbReference type="InterPro" id="IPR022924">
    <property type="entry name" value="Cardiolipin_synthase"/>
</dbReference>
<evidence type="ECO:0000256" key="7">
    <source>
        <dbReference type="ARBA" id="ARBA00022989"/>
    </source>
</evidence>
<keyword evidence="6" id="KW-0677">Repeat</keyword>
<dbReference type="Pfam" id="PF13396">
    <property type="entry name" value="PLDc_N"/>
    <property type="match status" value="1"/>
</dbReference>
<feature type="transmembrane region" description="Helical" evidence="13">
    <location>
        <begin position="12"/>
        <end position="32"/>
    </location>
</feature>
<evidence type="ECO:0000313" key="16">
    <source>
        <dbReference type="Proteomes" id="UP000519004"/>
    </source>
</evidence>
<reference evidence="15 16" key="1">
    <citation type="submission" date="2020-08" db="EMBL/GenBank/DDBJ databases">
        <title>Genomic Encyclopedia of Type Strains, Phase IV (KMG-IV): sequencing the most valuable type-strain genomes for metagenomic binning, comparative biology and taxonomic classification.</title>
        <authorList>
            <person name="Goeker M."/>
        </authorList>
    </citation>
    <scope>NUCLEOTIDE SEQUENCE [LARGE SCALE GENOMIC DNA]</scope>
    <source>
        <strain evidence="15 16">DSM 25897</strain>
    </source>
</reference>
<keyword evidence="4 15" id="KW-0808">Transferase</keyword>
<keyword evidence="3" id="KW-0444">Lipid biosynthesis</keyword>
<comment type="subcellular location">
    <subcellularLocation>
        <location evidence="1">Cell membrane</location>
        <topology evidence="1">Multi-pass membrane protein</topology>
    </subcellularLocation>
</comment>
<name>A0A7W7XZW6_9GAMM</name>
<keyword evidence="5 13" id="KW-0812">Transmembrane</keyword>
<dbReference type="CDD" id="cd09112">
    <property type="entry name" value="PLDc_CLS_2"/>
    <property type="match status" value="1"/>
</dbReference>
<proteinExistence type="predicted"/>
<dbReference type="EMBL" id="JACHHX010000008">
    <property type="protein sequence ID" value="MBB5015516.1"/>
    <property type="molecule type" value="Genomic_DNA"/>
</dbReference>
<dbReference type="EC" id="2.7.8.-" evidence="12"/>
<evidence type="ECO:0000256" key="6">
    <source>
        <dbReference type="ARBA" id="ARBA00022737"/>
    </source>
</evidence>
<organism evidence="15 16">
    <name type="scientific">Rehaibacterium terrae</name>
    <dbReference type="NCBI Taxonomy" id="1341696"/>
    <lineage>
        <taxon>Bacteria</taxon>
        <taxon>Pseudomonadati</taxon>
        <taxon>Pseudomonadota</taxon>
        <taxon>Gammaproteobacteria</taxon>
        <taxon>Lysobacterales</taxon>
        <taxon>Lysobacteraceae</taxon>
        <taxon>Rehaibacterium</taxon>
    </lineage>
</organism>
<keyword evidence="9 13" id="KW-0472">Membrane</keyword>
<gene>
    <name evidence="15" type="ORF">HNQ58_001420</name>
</gene>
<dbReference type="GO" id="GO:0005886">
    <property type="term" value="C:plasma membrane"/>
    <property type="evidence" value="ECO:0007669"/>
    <property type="project" value="UniProtKB-SubCell"/>
</dbReference>
<evidence type="ECO:0000256" key="8">
    <source>
        <dbReference type="ARBA" id="ARBA00023098"/>
    </source>
</evidence>
<evidence type="ECO:0000256" key="4">
    <source>
        <dbReference type="ARBA" id="ARBA00022679"/>
    </source>
</evidence>
<dbReference type="GO" id="GO:0032049">
    <property type="term" value="P:cardiolipin biosynthetic process"/>
    <property type="evidence" value="ECO:0007669"/>
    <property type="project" value="UniProtKB-UniRule"/>
</dbReference>
<keyword evidence="10" id="KW-0594">Phospholipid biosynthesis</keyword>
<keyword evidence="2" id="KW-1003">Cell membrane</keyword>
<dbReference type="CDD" id="cd09110">
    <property type="entry name" value="PLDc_CLS_1"/>
    <property type="match status" value="1"/>
</dbReference>
<keyword evidence="7 13" id="KW-1133">Transmembrane helix</keyword>
<feature type="transmembrane region" description="Helical" evidence="13">
    <location>
        <begin position="38"/>
        <end position="61"/>
    </location>
</feature>
<evidence type="ECO:0000256" key="9">
    <source>
        <dbReference type="ARBA" id="ARBA00023136"/>
    </source>
</evidence>
<feature type="domain" description="PLD phosphodiesterase" evidence="14">
    <location>
        <begin position="388"/>
        <end position="415"/>
    </location>
</feature>
<evidence type="ECO:0000256" key="11">
    <source>
        <dbReference type="ARBA" id="ARBA00023264"/>
    </source>
</evidence>
<dbReference type="AlphaFoldDB" id="A0A7W7XZW6"/>
<dbReference type="PANTHER" id="PTHR21248">
    <property type="entry name" value="CARDIOLIPIN SYNTHASE"/>
    <property type="match status" value="1"/>
</dbReference>
<evidence type="ECO:0000259" key="14">
    <source>
        <dbReference type="PROSITE" id="PS50035"/>
    </source>
</evidence>
<dbReference type="Gene3D" id="3.30.870.10">
    <property type="entry name" value="Endonuclease Chain A"/>
    <property type="match status" value="2"/>
</dbReference>
<dbReference type="NCBIfam" id="TIGR04265">
    <property type="entry name" value="bac_cardiolipin"/>
    <property type="match status" value="1"/>
</dbReference>
<evidence type="ECO:0000313" key="15">
    <source>
        <dbReference type="EMBL" id="MBB5015516.1"/>
    </source>
</evidence>
<feature type="domain" description="PLD phosphodiesterase" evidence="14">
    <location>
        <begin position="214"/>
        <end position="241"/>
    </location>
</feature>
<dbReference type="RefSeq" id="WP_183948202.1">
    <property type="nucleotide sequence ID" value="NZ_JACHHX010000008.1"/>
</dbReference>
<evidence type="ECO:0000256" key="1">
    <source>
        <dbReference type="ARBA" id="ARBA00004651"/>
    </source>
</evidence>
<dbReference type="InterPro" id="IPR001736">
    <property type="entry name" value="PLipase_D/transphosphatidylase"/>
</dbReference>
<dbReference type="GO" id="GO:0008808">
    <property type="term" value="F:cardiolipin synthase activity"/>
    <property type="evidence" value="ECO:0007669"/>
    <property type="project" value="UniProtKB-UniRule"/>
</dbReference>
<dbReference type="SMART" id="SM00155">
    <property type="entry name" value="PLDc"/>
    <property type="match status" value="2"/>
</dbReference>
<evidence type="ECO:0000256" key="10">
    <source>
        <dbReference type="ARBA" id="ARBA00023209"/>
    </source>
</evidence>
<dbReference type="SUPFAM" id="SSF56024">
    <property type="entry name" value="Phospholipase D/nuclease"/>
    <property type="match status" value="2"/>
</dbReference>
<dbReference type="PANTHER" id="PTHR21248:SF22">
    <property type="entry name" value="PHOSPHOLIPASE D"/>
    <property type="match status" value="1"/>
</dbReference>
<dbReference type="InterPro" id="IPR025202">
    <property type="entry name" value="PLD-like_dom"/>
</dbReference>
<evidence type="ECO:0000256" key="2">
    <source>
        <dbReference type="ARBA" id="ARBA00022475"/>
    </source>
</evidence>
<keyword evidence="11" id="KW-1208">Phospholipid metabolism</keyword>
<comment type="caution">
    <text evidence="15">The sequence shown here is derived from an EMBL/GenBank/DDBJ whole genome shotgun (WGS) entry which is preliminary data.</text>
</comment>
<accession>A0A7W7XZW6</accession>
<dbReference type="Pfam" id="PF13091">
    <property type="entry name" value="PLDc_2"/>
    <property type="match status" value="2"/>
</dbReference>
<dbReference type="Proteomes" id="UP000519004">
    <property type="component" value="Unassembled WGS sequence"/>
</dbReference>
<evidence type="ECO:0000256" key="5">
    <source>
        <dbReference type="ARBA" id="ARBA00022692"/>
    </source>
</evidence>
<dbReference type="PROSITE" id="PS50035">
    <property type="entry name" value="PLD"/>
    <property type="match status" value="2"/>
</dbReference>
<dbReference type="InterPro" id="IPR027379">
    <property type="entry name" value="CLS_N"/>
</dbReference>
<evidence type="ECO:0000256" key="3">
    <source>
        <dbReference type="ARBA" id="ARBA00022516"/>
    </source>
</evidence>
<keyword evidence="8" id="KW-0443">Lipid metabolism</keyword>